<keyword evidence="2" id="KW-1133">Transmembrane helix</keyword>
<keyword evidence="2" id="KW-0472">Membrane</keyword>
<proteinExistence type="predicted"/>
<protein>
    <submittedName>
        <fullName evidence="3">Uncharacterized protein</fullName>
    </submittedName>
</protein>
<comment type="caution">
    <text evidence="3">The sequence shown here is derived from an EMBL/GenBank/DDBJ whole genome shotgun (WGS) entry which is preliminary data.</text>
</comment>
<feature type="transmembrane region" description="Helical" evidence="2">
    <location>
        <begin position="16"/>
        <end position="38"/>
    </location>
</feature>
<organism evidence="3 4">
    <name type="scientific">Tabrizicola soli</name>
    <dbReference type="NCBI Taxonomy" id="2185115"/>
    <lineage>
        <taxon>Bacteria</taxon>
        <taxon>Pseudomonadati</taxon>
        <taxon>Pseudomonadota</taxon>
        <taxon>Alphaproteobacteria</taxon>
        <taxon>Rhodobacterales</taxon>
        <taxon>Paracoccaceae</taxon>
        <taxon>Tabrizicola</taxon>
    </lineage>
</organism>
<dbReference type="EMBL" id="JBHRSM010000013">
    <property type="protein sequence ID" value="MFC3085918.1"/>
    <property type="molecule type" value="Genomic_DNA"/>
</dbReference>
<name>A0ABV7DV17_9RHOB</name>
<feature type="region of interest" description="Disordered" evidence="1">
    <location>
        <begin position="42"/>
        <end position="67"/>
    </location>
</feature>
<evidence type="ECO:0000256" key="1">
    <source>
        <dbReference type="SAM" id="MobiDB-lite"/>
    </source>
</evidence>
<accession>A0ABV7DV17</accession>
<keyword evidence="2" id="KW-0812">Transmembrane</keyword>
<evidence type="ECO:0000256" key="2">
    <source>
        <dbReference type="SAM" id="Phobius"/>
    </source>
</evidence>
<gene>
    <name evidence="3" type="ORF">ACFOD6_07635</name>
</gene>
<dbReference type="Proteomes" id="UP001595445">
    <property type="component" value="Unassembled WGS sequence"/>
</dbReference>
<evidence type="ECO:0000313" key="4">
    <source>
        <dbReference type="Proteomes" id="UP001595445"/>
    </source>
</evidence>
<sequence length="67" mass="7135">MSAPRTNLEKQKRRHIVPLLGMLLVVVFAAGLILYWQFEEASQGDGPGIEEPSDPGASPEVGSGTAD</sequence>
<reference evidence="4" key="1">
    <citation type="journal article" date="2019" name="Int. J. Syst. Evol. Microbiol.">
        <title>The Global Catalogue of Microorganisms (GCM) 10K type strain sequencing project: providing services to taxonomists for standard genome sequencing and annotation.</title>
        <authorList>
            <consortium name="The Broad Institute Genomics Platform"/>
            <consortium name="The Broad Institute Genome Sequencing Center for Infectious Disease"/>
            <person name="Wu L."/>
            <person name="Ma J."/>
        </authorList>
    </citation>
    <scope>NUCLEOTIDE SEQUENCE [LARGE SCALE GENOMIC DNA]</scope>
    <source>
        <strain evidence="4">KCTC 62102</strain>
    </source>
</reference>
<dbReference type="RefSeq" id="WP_197643157.1">
    <property type="nucleotide sequence ID" value="NZ_JAEACP010000008.1"/>
</dbReference>
<keyword evidence="4" id="KW-1185">Reference proteome</keyword>
<evidence type="ECO:0000313" key="3">
    <source>
        <dbReference type="EMBL" id="MFC3085918.1"/>
    </source>
</evidence>